<reference evidence="2 3" key="1">
    <citation type="journal article" date="2018" name="Mol. Biol. Evol.">
        <title>Broad Genomic Sampling Reveals a Smut Pathogenic Ancestry of the Fungal Clade Ustilaginomycotina.</title>
        <authorList>
            <person name="Kijpornyongpan T."/>
            <person name="Mondo S.J."/>
            <person name="Barry K."/>
            <person name="Sandor L."/>
            <person name="Lee J."/>
            <person name="Lipzen A."/>
            <person name="Pangilinan J."/>
            <person name="LaButti K."/>
            <person name="Hainaut M."/>
            <person name="Henrissat B."/>
            <person name="Grigoriev I.V."/>
            <person name="Spatafora J.W."/>
            <person name="Aime M.C."/>
        </authorList>
    </citation>
    <scope>NUCLEOTIDE SEQUENCE [LARGE SCALE GENOMIC DNA]</scope>
    <source>
        <strain evidence="2 3">MCA 4658</strain>
    </source>
</reference>
<keyword evidence="1" id="KW-0472">Membrane</keyword>
<sequence length="82" mass="9314">MIKKQFINSCFVIVKAPSVAEVRFRGLHVVLHNFCVQSWTLLSALLCIWVCCCCCWYAAFDSLLAACWMCGTDTSHDCELLF</sequence>
<dbReference type="Proteomes" id="UP000245783">
    <property type="component" value="Unassembled WGS sequence"/>
</dbReference>
<dbReference type="EMBL" id="KZ819397">
    <property type="protein sequence ID" value="PWN41204.1"/>
    <property type="molecule type" value="Genomic_DNA"/>
</dbReference>
<accession>A0A316VV98</accession>
<proteinExistence type="predicted"/>
<dbReference type="RefSeq" id="XP_025368364.1">
    <property type="nucleotide sequence ID" value="XM_025510730.1"/>
</dbReference>
<evidence type="ECO:0000256" key="1">
    <source>
        <dbReference type="SAM" id="Phobius"/>
    </source>
</evidence>
<dbReference type="GeneID" id="37032600"/>
<protein>
    <submittedName>
        <fullName evidence="2">Uncharacterized protein</fullName>
    </submittedName>
</protein>
<keyword evidence="1" id="KW-1133">Transmembrane helix</keyword>
<keyword evidence="3" id="KW-1185">Reference proteome</keyword>
<dbReference type="AlphaFoldDB" id="A0A316VV98"/>
<evidence type="ECO:0000313" key="3">
    <source>
        <dbReference type="Proteomes" id="UP000245783"/>
    </source>
</evidence>
<organism evidence="2 3">
    <name type="scientific">Ceraceosorus guamensis</name>
    <dbReference type="NCBI Taxonomy" id="1522189"/>
    <lineage>
        <taxon>Eukaryota</taxon>
        <taxon>Fungi</taxon>
        <taxon>Dikarya</taxon>
        <taxon>Basidiomycota</taxon>
        <taxon>Ustilaginomycotina</taxon>
        <taxon>Exobasidiomycetes</taxon>
        <taxon>Ceraceosorales</taxon>
        <taxon>Ceraceosoraceae</taxon>
        <taxon>Ceraceosorus</taxon>
    </lineage>
</organism>
<evidence type="ECO:0000313" key="2">
    <source>
        <dbReference type="EMBL" id="PWN41204.1"/>
    </source>
</evidence>
<keyword evidence="1" id="KW-0812">Transmembrane</keyword>
<feature type="transmembrane region" description="Helical" evidence="1">
    <location>
        <begin position="39"/>
        <end position="59"/>
    </location>
</feature>
<gene>
    <name evidence="2" type="ORF">IE81DRAFT_184515</name>
</gene>
<dbReference type="InParanoid" id="A0A316VV98"/>
<name>A0A316VV98_9BASI</name>